<keyword evidence="2 7" id="KW-0813">Transport</keyword>
<keyword evidence="10" id="KW-0675">Receptor</keyword>
<keyword evidence="11" id="KW-1185">Reference proteome</keyword>
<feature type="domain" description="Outer membrane protein beta-barrel" evidence="9">
    <location>
        <begin position="379"/>
        <end position="797"/>
    </location>
</feature>
<gene>
    <name evidence="10" type="ORF">SAMN05660845_0321</name>
</gene>
<keyword evidence="5 7" id="KW-0472">Membrane</keyword>
<evidence type="ECO:0000259" key="9">
    <source>
        <dbReference type="Pfam" id="PF14905"/>
    </source>
</evidence>
<dbReference type="PANTHER" id="PTHR40980:SF4">
    <property type="entry name" value="TONB-DEPENDENT RECEPTOR-LIKE BETA-BARREL DOMAIN-CONTAINING PROTEIN"/>
    <property type="match status" value="1"/>
</dbReference>
<comment type="similarity">
    <text evidence="7">Belongs to the TonB-dependent receptor family.</text>
</comment>
<dbReference type="Proteomes" id="UP000199604">
    <property type="component" value="Unassembled WGS sequence"/>
</dbReference>
<evidence type="ECO:0000256" key="7">
    <source>
        <dbReference type="PROSITE-ProRule" id="PRU01360"/>
    </source>
</evidence>
<keyword evidence="4 7" id="KW-0812">Transmembrane</keyword>
<protein>
    <submittedName>
        <fullName evidence="10">Outer membrane receptor proteins, mostly Fe transport</fullName>
    </submittedName>
</protein>
<dbReference type="Pfam" id="PF14905">
    <property type="entry name" value="OMP_b-brl_3"/>
    <property type="match status" value="1"/>
</dbReference>
<feature type="signal peptide" evidence="8">
    <location>
        <begin position="1"/>
        <end position="19"/>
    </location>
</feature>
<evidence type="ECO:0000256" key="2">
    <source>
        <dbReference type="ARBA" id="ARBA00022448"/>
    </source>
</evidence>
<dbReference type="InterPro" id="IPR039426">
    <property type="entry name" value="TonB-dep_rcpt-like"/>
</dbReference>
<dbReference type="SUPFAM" id="SSF56935">
    <property type="entry name" value="Porins"/>
    <property type="match status" value="1"/>
</dbReference>
<keyword evidence="3 7" id="KW-1134">Transmembrane beta strand</keyword>
<evidence type="ECO:0000256" key="1">
    <source>
        <dbReference type="ARBA" id="ARBA00004571"/>
    </source>
</evidence>
<dbReference type="GO" id="GO:0009279">
    <property type="term" value="C:cell outer membrane"/>
    <property type="evidence" value="ECO:0007669"/>
    <property type="project" value="UniProtKB-SubCell"/>
</dbReference>
<evidence type="ECO:0000256" key="6">
    <source>
        <dbReference type="ARBA" id="ARBA00023237"/>
    </source>
</evidence>
<dbReference type="Gene3D" id="2.170.130.10">
    <property type="entry name" value="TonB-dependent receptor, plug domain"/>
    <property type="match status" value="1"/>
</dbReference>
<dbReference type="EMBL" id="FOJT01000001">
    <property type="protein sequence ID" value="SFA74166.1"/>
    <property type="molecule type" value="Genomic_DNA"/>
</dbReference>
<evidence type="ECO:0000256" key="4">
    <source>
        <dbReference type="ARBA" id="ARBA00022692"/>
    </source>
</evidence>
<dbReference type="Pfam" id="PF13715">
    <property type="entry name" value="CarbopepD_reg_2"/>
    <property type="match status" value="1"/>
</dbReference>
<accession>A0A1I0VF03</accession>
<evidence type="ECO:0000313" key="10">
    <source>
        <dbReference type="EMBL" id="SFA74166.1"/>
    </source>
</evidence>
<dbReference type="SUPFAM" id="SSF49464">
    <property type="entry name" value="Carboxypeptidase regulatory domain-like"/>
    <property type="match status" value="1"/>
</dbReference>
<dbReference type="Gene3D" id="2.40.170.20">
    <property type="entry name" value="TonB-dependent receptor, beta-barrel domain"/>
    <property type="match status" value="1"/>
</dbReference>
<dbReference type="STRING" id="498292.SAMN05660845_0321"/>
<evidence type="ECO:0000256" key="3">
    <source>
        <dbReference type="ARBA" id="ARBA00022452"/>
    </source>
</evidence>
<dbReference type="PANTHER" id="PTHR40980">
    <property type="entry name" value="PLUG DOMAIN-CONTAINING PROTEIN"/>
    <property type="match status" value="1"/>
</dbReference>
<dbReference type="InterPro" id="IPR041700">
    <property type="entry name" value="OMP_b-brl_3"/>
</dbReference>
<reference evidence="11" key="1">
    <citation type="submission" date="2016-10" db="EMBL/GenBank/DDBJ databases">
        <authorList>
            <person name="Varghese N."/>
            <person name="Submissions S."/>
        </authorList>
    </citation>
    <scope>NUCLEOTIDE SEQUENCE [LARGE SCALE GENOMIC DNA]</scope>
    <source>
        <strain evidence="11">DSM 21789</strain>
    </source>
</reference>
<evidence type="ECO:0000313" key="11">
    <source>
        <dbReference type="Proteomes" id="UP000199604"/>
    </source>
</evidence>
<dbReference type="RefSeq" id="WP_091473254.1">
    <property type="nucleotide sequence ID" value="NZ_FOJT01000001.1"/>
</dbReference>
<dbReference type="InterPro" id="IPR008969">
    <property type="entry name" value="CarboxyPept-like_regulatory"/>
</dbReference>
<sequence>MKIKILILFSLLNFTFVKAQNSAPETKNIGNVSGSISGKVVDKKTNEAIPYASVTIKDGAKVVSGGITKENGSFTISNLILQELTIEVQFMGYKKQVSNVTLNSENKNITLKTIALEEEATQLTEVSIVKERSSIEQKIDRKVVTVGKDLVASGTTASEIMNNIPTVSVDPQTKELSLRGNTNVKVLVDGKPTNIDATQLLQQIPSSSIKQIELITNPSAKYSPEGMSGIINIILHKNANTGFNGSINSGVTFGITPRLNTALNLNYKVGKVNIYSNYGLNHGKNRNHGYVNSFRPSLENEQQFEFNSLNTSHLLKLGMDYYIDDKNTFSIYTNQNITNGSGNGLTDVNYLSVLNSDSSQLFQSKSDNNTQTYDLDFKHDFTKKGENIEFQANVSNTKNKENTTYDSTEFNPNSNSSKINIVHGNTNYIQFNVDYVNPLTETTKLEVGAETRIQNTENNFDESTSKPSVFNSTTADNDFTFNRNISSLYTNYSKKWDKWSGQIGVRIENYAIDGDFQRNENSVNPTTSFSGNQTTKDNIFSVYPSAFFTYAANDKNSFNFNYSRRVDRPSIGQISPIRERTSPLVEFRGNPELEPQFTNSFEVNYTRTTKIGSITSGVFYRQINNEINRTIYKNPSDSKQDIVSYSNFDNNNAFGVETSANLKFAKWWSANASADAYFKTVKGTVENANTGLMENGEIDVVSFNARVNQTFTATKNLKINLFGMYRGRDLGLQFERSPMYKADIGATYSILKGKGSITGRLNDIFNNMHFQFDGSIPYKQAGAFYWESRTVYVGLNYMFGGGKNKALQRKQRDANETQSGGGMM</sequence>
<dbReference type="AlphaFoldDB" id="A0A1I0VF03"/>
<dbReference type="InterPro" id="IPR036942">
    <property type="entry name" value="Beta-barrel_TonB_sf"/>
</dbReference>
<proteinExistence type="inferred from homology"/>
<evidence type="ECO:0000256" key="5">
    <source>
        <dbReference type="ARBA" id="ARBA00023136"/>
    </source>
</evidence>
<feature type="chain" id="PRO_5011617752" evidence="8">
    <location>
        <begin position="20"/>
        <end position="824"/>
    </location>
</feature>
<name>A0A1I0VF03_9FLAO</name>
<dbReference type="InterPro" id="IPR037066">
    <property type="entry name" value="Plug_dom_sf"/>
</dbReference>
<keyword evidence="6 7" id="KW-0998">Cell outer membrane</keyword>
<dbReference type="OrthoDB" id="8764943at2"/>
<comment type="subcellular location">
    <subcellularLocation>
        <location evidence="1 7">Cell outer membrane</location>
        <topology evidence="1 7">Multi-pass membrane protein</topology>
    </subcellularLocation>
</comment>
<organism evidence="10 11">
    <name type="scientific">Flavobacterium swingsii</name>
    <dbReference type="NCBI Taxonomy" id="498292"/>
    <lineage>
        <taxon>Bacteria</taxon>
        <taxon>Pseudomonadati</taxon>
        <taxon>Bacteroidota</taxon>
        <taxon>Flavobacteriia</taxon>
        <taxon>Flavobacteriales</taxon>
        <taxon>Flavobacteriaceae</taxon>
        <taxon>Flavobacterium</taxon>
    </lineage>
</organism>
<keyword evidence="8" id="KW-0732">Signal</keyword>
<evidence type="ECO:0000256" key="8">
    <source>
        <dbReference type="SAM" id="SignalP"/>
    </source>
</evidence>
<dbReference type="Gene3D" id="2.60.40.1120">
    <property type="entry name" value="Carboxypeptidase-like, regulatory domain"/>
    <property type="match status" value="1"/>
</dbReference>
<dbReference type="PROSITE" id="PS52016">
    <property type="entry name" value="TONB_DEPENDENT_REC_3"/>
    <property type="match status" value="1"/>
</dbReference>